<dbReference type="Gene3D" id="3.30.70.330">
    <property type="match status" value="2"/>
</dbReference>
<keyword evidence="5" id="KW-1185">Reference proteome</keyword>
<dbReference type="Pfam" id="PF00076">
    <property type="entry name" value="RRM_1"/>
    <property type="match status" value="1"/>
</dbReference>
<dbReference type="InParanoid" id="A8N2F3"/>
<keyword evidence="1" id="KW-0694">RNA-binding</keyword>
<dbReference type="Proteomes" id="UP000001861">
    <property type="component" value="Unassembled WGS sequence"/>
</dbReference>
<comment type="caution">
    <text evidence="4">The sequence shown here is derived from an EMBL/GenBank/DDBJ whole genome shotgun (WGS) entry which is preliminary data.</text>
</comment>
<dbReference type="EMBL" id="AACS02000001">
    <property type="protein sequence ID" value="EAU92761.2"/>
    <property type="molecule type" value="Genomic_DNA"/>
</dbReference>
<dbReference type="SMART" id="SM00360">
    <property type="entry name" value="RRM"/>
    <property type="match status" value="2"/>
</dbReference>
<reference evidence="4 5" key="1">
    <citation type="journal article" date="2010" name="Proc. Natl. Acad. Sci. U.S.A.">
        <title>Insights into evolution of multicellular fungi from the assembled chromosomes of the mushroom Coprinopsis cinerea (Coprinus cinereus).</title>
        <authorList>
            <person name="Stajich J.E."/>
            <person name="Wilke S.K."/>
            <person name="Ahren D."/>
            <person name="Au C.H."/>
            <person name="Birren B.W."/>
            <person name="Borodovsky M."/>
            <person name="Burns C."/>
            <person name="Canback B."/>
            <person name="Casselton L.A."/>
            <person name="Cheng C.K."/>
            <person name="Deng J."/>
            <person name="Dietrich F.S."/>
            <person name="Fargo D.C."/>
            <person name="Farman M.L."/>
            <person name="Gathman A.C."/>
            <person name="Goldberg J."/>
            <person name="Guigo R."/>
            <person name="Hoegger P.J."/>
            <person name="Hooker J.B."/>
            <person name="Huggins A."/>
            <person name="James T.Y."/>
            <person name="Kamada T."/>
            <person name="Kilaru S."/>
            <person name="Kodira C."/>
            <person name="Kues U."/>
            <person name="Kupfer D."/>
            <person name="Kwan H.S."/>
            <person name="Lomsadze A."/>
            <person name="Li W."/>
            <person name="Lilly W.W."/>
            <person name="Ma L.J."/>
            <person name="Mackey A.J."/>
            <person name="Manning G."/>
            <person name="Martin F."/>
            <person name="Muraguchi H."/>
            <person name="Natvig D.O."/>
            <person name="Palmerini H."/>
            <person name="Ramesh M.A."/>
            <person name="Rehmeyer C.J."/>
            <person name="Roe B.A."/>
            <person name="Shenoy N."/>
            <person name="Stanke M."/>
            <person name="Ter-Hovhannisyan V."/>
            <person name="Tunlid A."/>
            <person name="Velagapudi R."/>
            <person name="Vision T.J."/>
            <person name="Zeng Q."/>
            <person name="Zolan M.E."/>
            <person name="Pukkila P.J."/>
        </authorList>
    </citation>
    <scope>NUCLEOTIDE SEQUENCE [LARGE SCALE GENOMIC DNA]</scope>
    <source>
        <strain evidence="5">Okayama-7 / 130 / ATCC MYA-4618 / FGSC 9003</strain>
    </source>
</reference>
<dbReference type="GO" id="GO:0003723">
    <property type="term" value="F:RNA binding"/>
    <property type="evidence" value="ECO:0007669"/>
    <property type="project" value="UniProtKB-UniRule"/>
</dbReference>
<feature type="region of interest" description="Disordered" evidence="2">
    <location>
        <begin position="1"/>
        <end position="58"/>
    </location>
</feature>
<evidence type="ECO:0000313" key="4">
    <source>
        <dbReference type="EMBL" id="EAU92761.2"/>
    </source>
</evidence>
<feature type="domain" description="RRM" evidence="3">
    <location>
        <begin position="533"/>
        <end position="613"/>
    </location>
</feature>
<feature type="region of interest" description="Disordered" evidence="2">
    <location>
        <begin position="824"/>
        <end position="877"/>
    </location>
</feature>
<feature type="compositionally biased region" description="Low complexity" evidence="2">
    <location>
        <begin position="740"/>
        <end position="751"/>
    </location>
</feature>
<dbReference type="OMA" id="KWEHRDD"/>
<evidence type="ECO:0000256" key="1">
    <source>
        <dbReference type="PROSITE-ProRule" id="PRU00176"/>
    </source>
</evidence>
<dbReference type="KEGG" id="cci:CC1G_01806"/>
<proteinExistence type="predicted"/>
<dbReference type="AlphaFoldDB" id="A8N2F3"/>
<dbReference type="PANTHER" id="PTHR15241">
    <property type="entry name" value="TRANSFORMER-2-RELATED"/>
    <property type="match status" value="1"/>
</dbReference>
<feature type="compositionally biased region" description="Low complexity" evidence="2">
    <location>
        <begin position="853"/>
        <end position="862"/>
    </location>
</feature>
<feature type="compositionally biased region" description="Low complexity" evidence="2">
    <location>
        <begin position="701"/>
        <end position="712"/>
    </location>
</feature>
<dbReference type="InterPro" id="IPR000504">
    <property type="entry name" value="RRM_dom"/>
</dbReference>
<organism evidence="4 5">
    <name type="scientific">Coprinopsis cinerea (strain Okayama-7 / 130 / ATCC MYA-4618 / FGSC 9003)</name>
    <name type="common">Inky cap fungus</name>
    <name type="synonym">Hormographiella aspergillata</name>
    <dbReference type="NCBI Taxonomy" id="240176"/>
    <lineage>
        <taxon>Eukaryota</taxon>
        <taxon>Fungi</taxon>
        <taxon>Dikarya</taxon>
        <taxon>Basidiomycota</taxon>
        <taxon>Agaricomycotina</taxon>
        <taxon>Agaricomycetes</taxon>
        <taxon>Agaricomycetidae</taxon>
        <taxon>Agaricales</taxon>
        <taxon>Agaricineae</taxon>
        <taxon>Psathyrellaceae</taxon>
        <taxon>Coprinopsis</taxon>
    </lineage>
</organism>
<dbReference type="GeneID" id="6005552"/>
<dbReference type="RefSeq" id="XP_001829126.2">
    <property type="nucleotide sequence ID" value="XM_001829074.2"/>
</dbReference>
<feature type="compositionally biased region" description="Basic residues" evidence="2">
    <location>
        <begin position="1013"/>
        <end position="1022"/>
    </location>
</feature>
<dbReference type="eggNOG" id="ENOG502SXS4">
    <property type="taxonomic scope" value="Eukaryota"/>
</dbReference>
<dbReference type="SUPFAM" id="SSF54928">
    <property type="entry name" value="RNA-binding domain, RBD"/>
    <property type="match status" value="2"/>
</dbReference>
<accession>A8N2F3</accession>
<dbReference type="STRING" id="240176.A8N2F3"/>
<dbReference type="VEuPathDB" id="FungiDB:CC1G_01806"/>
<protein>
    <recommendedName>
        <fullName evidence="3">RRM domain-containing protein</fullName>
    </recommendedName>
</protein>
<dbReference type="PROSITE" id="PS50102">
    <property type="entry name" value="RRM"/>
    <property type="match status" value="1"/>
</dbReference>
<evidence type="ECO:0000256" key="2">
    <source>
        <dbReference type="SAM" id="MobiDB-lite"/>
    </source>
</evidence>
<name>A8N2F3_COPC7</name>
<evidence type="ECO:0000259" key="3">
    <source>
        <dbReference type="PROSITE" id="PS50102"/>
    </source>
</evidence>
<dbReference type="HOGENOM" id="CLU_009048_0_0_1"/>
<dbReference type="OrthoDB" id="410044at2759"/>
<feature type="region of interest" description="Disordered" evidence="2">
    <location>
        <begin position="457"/>
        <end position="504"/>
    </location>
</feature>
<dbReference type="PANTHER" id="PTHR15241:SF304">
    <property type="entry name" value="RRM DOMAIN-CONTAINING PROTEIN"/>
    <property type="match status" value="1"/>
</dbReference>
<evidence type="ECO:0000313" key="5">
    <source>
        <dbReference type="Proteomes" id="UP000001861"/>
    </source>
</evidence>
<feature type="region of interest" description="Disordered" evidence="2">
    <location>
        <begin position="614"/>
        <end position="752"/>
    </location>
</feature>
<feature type="compositionally biased region" description="Gly residues" evidence="2">
    <location>
        <begin position="995"/>
        <end position="1012"/>
    </location>
</feature>
<gene>
    <name evidence="4" type="ORF">CC1G_01806</name>
</gene>
<dbReference type="InterPro" id="IPR035979">
    <property type="entry name" value="RBD_domain_sf"/>
</dbReference>
<feature type="region of interest" description="Disordered" evidence="2">
    <location>
        <begin position="927"/>
        <end position="1022"/>
    </location>
</feature>
<sequence length="1022" mass="111436">MSLTMGVQPQPWGQRFEPLPGQPSPPSPRGAVTGLALGEQDSSDIASTASGEPVRGEKAPHDASVFVGRFVSSLCIVQVNAFTTIPSLPSNIDHIELTRMLTEHLSEHTQVKSIKVIRDSKGGVCAFVQCEDAQAASALIHTLRTVTPKPFLGRILRFEPARAFRTLHVSYRAPSYILPGYATPLLHDSSELPTAMRIWKPQGSKFYHIAYNDEALAAESRQTEQDCATPESSLYLQPLTFDESSIRKLAAYFGSLERLETVDLEEAKDDLASQQSRYPSPHTAPRLPCMDPRCWEIKWDYRDDCVGALMALRRIPHLTVTWAHQPHSSGSDFYYPPRVNHILHTGQTPRLYRPSPFLPPLPFSSPAPLVSQVGSGNTSLTNSGKDTLVVGRPQGFPHQAYASSQVNMVTAASEKIVLPLPSSFKPSPTSSHVGLTLPRDVYQWSLATSNPGVSVASGFTAPPPTHPGSLLQDSHHPQQLGAAASASPLHGTPKVANRTSTYPSTPVTWIEGERQRQALIPAEVPTQRTIDPTSIFVGGLDVLGVNPWTEEGVKEYFSRYGGLESVKFVRPFEATTAFAFIKFNNTESPARAVAEEHNRVCEGRILRVQLRDCNPPRNTWKSSRGGRGRGFLQNQHRMSHRHHQLSDKFIPKRPDEHPTGLTVVSNGDRRSASPSASQEPPPSPFISDASPASDDRTLHDSSPSPSLSASGSVTNATAPPEKYREWYDDLESSPNPANRPGSTTSSTSATMGPPPAYPYVFQNAPFYPGPPTWIPTPVYQGSFPVPYYPVYPAQQSDSGDSTVPVTAWTGSGMMYPGPYYHHPTCAQPQLPDPNSQTPTIAEAPNQDAGRPGSADNADNSAAVSGGTNVAALNPTPGPTAPPMCSSWAPYGHPYFHQLHSINANPYIPSMGWNQHHATRFPNIIPPVTPCPPMQPPAYAAPSHLNAPGNRDTNHHSQHDHSKRQGNRRDNFNHVQRNSGHHQRPFNSNKHFRQGMAGGGNHAFGQQEGGFAGKGKHHFMNRG</sequence>
<feature type="compositionally biased region" description="Basic and acidic residues" evidence="2">
    <location>
        <begin position="644"/>
        <end position="658"/>
    </location>
</feature>
<dbReference type="InterPro" id="IPR012677">
    <property type="entry name" value="Nucleotide-bd_a/b_plait_sf"/>
</dbReference>